<organism evidence="2 3">
    <name type="scientific">Gulo gulo</name>
    <name type="common">Wolverine</name>
    <name type="synonym">Gluton</name>
    <dbReference type="NCBI Taxonomy" id="48420"/>
    <lineage>
        <taxon>Eukaryota</taxon>
        <taxon>Metazoa</taxon>
        <taxon>Chordata</taxon>
        <taxon>Craniata</taxon>
        <taxon>Vertebrata</taxon>
        <taxon>Euteleostomi</taxon>
        <taxon>Mammalia</taxon>
        <taxon>Eutheria</taxon>
        <taxon>Laurasiatheria</taxon>
        <taxon>Carnivora</taxon>
        <taxon>Caniformia</taxon>
        <taxon>Musteloidea</taxon>
        <taxon>Mustelidae</taxon>
        <taxon>Guloninae</taxon>
        <taxon>Gulo</taxon>
    </lineage>
</organism>
<evidence type="ECO:0000313" key="2">
    <source>
        <dbReference type="EMBL" id="VCW66725.1"/>
    </source>
</evidence>
<gene>
    <name evidence="2" type="ORF">BN2614_LOCUS4</name>
</gene>
<dbReference type="Proteomes" id="UP000269945">
    <property type="component" value="Unassembled WGS sequence"/>
</dbReference>
<dbReference type="AlphaFoldDB" id="A0A9X9PU96"/>
<keyword evidence="3" id="KW-1185">Reference proteome</keyword>
<protein>
    <submittedName>
        <fullName evidence="2">Uncharacterized protein</fullName>
    </submittedName>
</protein>
<evidence type="ECO:0000313" key="3">
    <source>
        <dbReference type="Proteomes" id="UP000269945"/>
    </source>
</evidence>
<proteinExistence type="predicted"/>
<feature type="region of interest" description="Disordered" evidence="1">
    <location>
        <begin position="1"/>
        <end position="22"/>
    </location>
</feature>
<sequence length="49" mass="4616">MNLLPTQASPVYGTGSGDGQAPGAAVQAAVAGLGSTEGARVWGTGEPCG</sequence>
<name>A0A9X9PU96_GULGU</name>
<accession>A0A9X9PU96</accession>
<evidence type="ECO:0000256" key="1">
    <source>
        <dbReference type="SAM" id="MobiDB-lite"/>
    </source>
</evidence>
<dbReference type="EMBL" id="CYRY02002054">
    <property type="protein sequence ID" value="VCW66725.1"/>
    <property type="molecule type" value="Genomic_DNA"/>
</dbReference>
<comment type="caution">
    <text evidence="2">The sequence shown here is derived from an EMBL/GenBank/DDBJ whole genome shotgun (WGS) entry which is preliminary data.</text>
</comment>
<reference evidence="2 3" key="1">
    <citation type="submission" date="2018-10" db="EMBL/GenBank/DDBJ databases">
        <authorList>
            <person name="Ekblom R."/>
            <person name="Jareborg N."/>
        </authorList>
    </citation>
    <scope>NUCLEOTIDE SEQUENCE [LARGE SCALE GENOMIC DNA]</scope>
    <source>
        <tissue evidence="2">Muscle</tissue>
    </source>
</reference>